<protein>
    <recommendedName>
        <fullName evidence="10">Glycerol-3-phosphate acyltransferase</fullName>
    </recommendedName>
    <alternativeName>
        <fullName evidence="10">Acyl-PO4 G3P acyltransferase</fullName>
    </alternativeName>
    <alternativeName>
        <fullName evidence="10">Acyl-phosphate--glycerol-3-phosphate acyltransferase</fullName>
    </alternativeName>
    <alternativeName>
        <fullName evidence="10">G3P acyltransferase</fullName>
        <shortName evidence="10">GPAT</shortName>
        <ecNumber evidence="10">2.3.1.275</ecNumber>
    </alternativeName>
    <alternativeName>
        <fullName evidence="10">Lysophosphatidic acid synthase</fullName>
        <shortName evidence="10">LPA synthase</shortName>
    </alternativeName>
</protein>
<keyword evidence="3 10" id="KW-0808">Transferase</keyword>
<gene>
    <name evidence="10 11" type="primary">plsY</name>
    <name evidence="11" type="ORF">RP166_5510</name>
</gene>
<evidence type="ECO:0000256" key="9">
    <source>
        <dbReference type="ARBA" id="ARBA00023264"/>
    </source>
</evidence>
<evidence type="ECO:0000256" key="10">
    <source>
        <dbReference type="HAMAP-Rule" id="MF_01043"/>
    </source>
</evidence>
<dbReference type="Pfam" id="PF02660">
    <property type="entry name" value="G3P_acyltransf"/>
    <property type="match status" value="1"/>
</dbReference>
<sequence length="251" mass="28147">MENLSFLFLFLFFYILGSIPTGLVIGKLVQQKDLRNTGSGNIGATNALRVLGKKWGILVFLLDFCKGFVPLTICLHFSKFWLTEPSTKTFLQPNPTIKISLLAISPILGHMFSLFNKFKGGKAIATSVGIITAFNPLIGISGIIFFAIFLRLFGYASLASIIASTLVNVFLWLNYLYCGNFGTLGPIKNQIPKTELFYFSINFATLIIIAKHYSNILRLINGTENKFNFKKRKINSINTKYFKKTNPKTKT</sequence>
<dbReference type="UniPathway" id="UPA00085"/>
<keyword evidence="6 10" id="KW-0443">Lipid metabolism</keyword>
<dbReference type="SMART" id="SM01207">
    <property type="entry name" value="G3P_acyltransf"/>
    <property type="match status" value="1"/>
</dbReference>
<comment type="function">
    <text evidence="10">Catalyzes the transfer of an acyl group from acyl-phosphate (acyl-PO(4)) to glycerol-3-phosphate (G3P) to form lysophosphatidic acid (LPA). This enzyme utilizes acyl-phosphate as fatty acyl donor, but not acyl-CoA or acyl-ACP.</text>
</comment>
<dbReference type="AlphaFoldDB" id="A0A859IA98"/>
<feature type="transmembrane region" description="Helical" evidence="10">
    <location>
        <begin position="98"/>
        <end position="116"/>
    </location>
</feature>
<name>A0A859IA98_9MOLU</name>
<feature type="transmembrane region" description="Helical" evidence="10">
    <location>
        <begin position="155"/>
        <end position="175"/>
    </location>
</feature>
<comment type="similarity">
    <text evidence="10">Belongs to the PlsY family.</text>
</comment>
<feature type="transmembrane region" description="Helical" evidence="10">
    <location>
        <begin position="196"/>
        <end position="213"/>
    </location>
</feature>
<dbReference type="GO" id="GO:0008654">
    <property type="term" value="P:phospholipid biosynthetic process"/>
    <property type="evidence" value="ECO:0007669"/>
    <property type="project" value="UniProtKB-UniRule"/>
</dbReference>
<feature type="transmembrane region" description="Helical" evidence="10">
    <location>
        <begin position="55"/>
        <end position="78"/>
    </location>
</feature>
<evidence type="ECO:0000256" key="7">
    <source>
        <dbReference type="ARBA" id="ARBA00023136"/>
    </source>
</evidence>
<evidence type="ECO:0000313" key="11">
    <source>
        <dbReference type="EMBL" id="QKX95529.1"/>
    </source>
</evidence>
<dbReference type="PANTHER" id="PTHR30309:SF0">
    <property type="entry name" value="GLYCEROL-3-PHOSPHATE ACYLTRANSFERASE-RELATED"/>
    <property type="match status" value="1"/>
</dbReference>
<keyword evidence="4 10" id="KW-0812">Transmembrane</keyword>
<accession>A0A859IA98</accession>
<dbReference type="EMBL" id="CP055264">
    <property type="protein sequence ID" value="QKX95529.1"/>
    <property type="molecule type" value="Genomic_DNA"/>
</dbReference>
<evidence type="ECO:0000256" key="6">
    <source>
        <dbReference type="ARBA" id="ARBA00023098"/>
    </source>
</evidence>
<evidence type="ECO:0000256" key="5">
    <source>
        <dbReference type="ARBA" id="ARBA00022989"/>
    </source>
</evidence>
<reference evidence="11 12" key="1">
    <citation type="submission" date="2020-06" db="EMBL/GenBank/DDBJ databases">
        <title>Complete genome sequence of Candidatus Phytoplasma asteris RP166.</title>
        <authorList>
            <person name="Cho S.-T."/>
            <person name="Zwolinska A."/>
            <person name="Huang W."/>
            <person name="Wouters R."/>
            <person name="Hogenhout S.A."/>
            <person name="Kuo C.-H."/>
        </authorList>
    </citation>
    <scope>NUCLEOTIDE SEQUENCE [LARGE SCALE GENOMIC DNA]</scope>
    <source>
        <strain evidence="11">RP166</strain>
    </source>
</reference>
<evidence type="ECO:0000256" key="3">
    <source>
        <dbReference type="ARBA" id="ARBA00022679"/>
    </source>
</evidence>
<dbReference type="HAMAP" id="MF_01043">
    <property type="entry name" value="PlsY"/>
    <property type="match status" value="1"/>
</dbReference>
<keyword evidence="11" id="KW-0012">Acyltransferase</keyword>
<keyword evidence="2 10" id="KW-0444">Lipid biosynthesis</keyword>
<keyword evidence="7 10" id="KW-0472">Membrane</keyword>
<feature type="transmembrane region" description="Helical" evidence="10">
    <location>
        <begin position="128"/>
        <end position="149"/>
    </location>
</feature>
<dbReference type="InterPro" id="IPR003811">
    <property type="entry name" value="G3P_acylTferase_PlsY"/>
</dbReference>
<evidence type="ECO:0000313" key="12">
    <source>
        <dbReference type="Proteomes" id="UP000509122"/>
    </source>
</evidence>
<evidence type="ECO:0000256" key="2">
    <source>
        <dbReference type="ARBA" id="ARBA00022516"/>
    </source>
</evidence>
<keyword evidence="8 10" id="KW-0594">Phospholipid biosynthesis</keyword>
<dbReference type="NCBIfam" id="TIGR00023">
    <property type="entry name" value="glycerol-3-phosphate 1-O-acyltransferase PlsY"/>
    <property type="match status" value="1"/>
</dbReference>
<proteinExistence type="inferred from homology"/>
<comment type="subunit">
    <text evidence="10">Probably interacts with PlsX.</text>
</comment>
<keyword evidence="5 10" id="KW-1133">Transmembrane helix</keyword>
<dbReference type="GO" id="GO:0005886">
    <property type="term" value="C:plasma membrane"/>
    <property type="evidence" value="ECO:0007669"/>
    <property type="project" value="UniProtKB-SubCell"/>
</dbReference>
<dbReference type="KEGG" id="rphy:RP166_5510"/>
<keyword evidence="1 10" id="KW-1003">Cell membrane</keyword>
<comment type="pathway">
    <text evidence="10">Lipid metabolism; phospholipid metabolism.</text>
</comment>
<organism evidence="11 12">
    <name type="scientific">Rapeseed phyllody phytoplasma</name>
    <dbReference type="NCBI Taxonomy" id="2490543"/>
    <lineage>
        <taxon>Bacteria</taxon>
        <taxon>Bacillati</taxon>
        <taxon>Mycoplasmatota</taxon>
        <taxon>Mollicutes</taxon>
        <taxon>Acholeplasmatales</taxon>
        <taxon>Acholeplasmataceae</taxon>
        <taxon>Candidatus Phytoplasma</taxon>
        <taxon>16SrI (Aster yellows group)</taxon>
    </lineage>
</organism>
<dbReference type="Proteomes" id="UP000509122">
    <property type="component" value="Chromosome"/>
</dbReference>
<keyword evidence="9 10" id="KW-1208">Phospholipid metabolism</keyword>
<dbReference type="GO" id="GO:0043772">
    <property type="term" value="F:acyl-phosphate glycerol-3-phosphate acyltransferase activity"/>
    <property type="evidence" value="ECO:0007669"/>
    <property type="project" value="UniProtKB-UniRule"/>
</dbReference>
<dbReference type="PANTHER" id="PTHR30309">
    <property type="entry name" value="INNER MEMBRANE PROTEIN YGIH"/>
    <property type="match status" value="1"/>
</dbReference>
<comment type="subcellular location">
    <subcellularLocation>
        <location evidence="10">Cell membrane</location>
        <topology evidence="10">Multi-pass membrane protein</topology>
    </subcellularLocation>
</comment>
<evidence type="ECO:0000256" key="1">
    <source>
        <dbReference type="ARBA" id="ARBA00022475"/>
    </source>
</evidence>
<evidence type="ECO:0000256" key="4">
    <source>
        <dbReference type="ARBA" id="ARBA00022692"/>
    </source>
</evidence>
<evidence type="ECO:0000256" key="8">
    <source>
        <dbReference type="ARBA" id="ARBA00023209"/>
    </source>
</evidence>
<feature type="transmembrane region" description="Helical" evidence="10">
    <location>
        <begin position="6"/>
        <end position="25"/>
    </location>
</feature>
<comment type="catalytic activity">
    <reaction evidence="10">
        <text>an acyl phosphate + sn-glycerol 3-phosphate = a 1-acyl-sn-glycero-3-phosphate + phosphate</text>
        <dbReference type="Rhea" id="RHEA:34075"/>
        <dbReference type="ChEBI" id="CHEBI:43474"/>
        <dbReference type="ChEBI" id="CHEBI:57597"/>
        <dbReference type="ChEBI" id="CHEBI:57970"/>
        <dbReference type="ChEBI" id="CHEBI:59918"/>
        <dbReference type="EC" id="2.3.1.275"/>
    </reaction>
</comment>
<dbReference type="EC" id="2.3.1.275" evidence="10"/>